<feature type="region of interest" description="Disordered" evidence="8">
    <location>
        <begin position="145"/>
        <end position="189"/>
    </location>
</feature>
<evidence type="ECO:0000256" key="5">
    <source>
        <dbReference type="ARBA" id="ARBA00022989"/>
    </source>
</evidence>
<feature type="transmembrane region" description="Helical" evidence="9">
    <location>
        <begin position="206"/>
        <end position="227"/>
    </location>
</feature>
<name>A0ABP6L398_9ACTN</name>
<keyword evidence="3" id="KW-0050">Antiport</keyword>
<evidence type="ECO:0000256" key="8">
    <source>
        <dbReference type="SAM" id="MobiDB-lite"/>
    </source>
</evidence>
<dbReference type="Proteomes" id="UP001499930">
    <property type="component" value="Unassembled WGS sequence"/>
</dbReference>
<protein>
    <submittedName>
        <fullName evidence="11">Cation:proton antiporter</fullName>
    </submittedName>
</protein>
<evidence type="ECO:0000256" key="2">
    <source>
        <dbReference type="ARBA" id="ARBA00022448"/>
    </source>
</evidence>
<feature type="transmembrane region" description="Helical" evidence="9">
    <location>
        <begin position="353"/>
        <end position="371"/>
    </location>
</feature>
<feature type="transmembrane region" description="Helical" evidence="9">
    <location>
        <begin position="94"/>
        <end position="116"/>
    </location>
</feature>
<dbReference type="Pfam" id="PF00999">
    <property type="entry name" value="Na_H_Exchanger"/>
    <property type="match status" value="2"/>
</dbReference>
<feature type="transmembrane region" description="Helical" evidence="9">
    <location>
        <begin position="383"/>
        <end position="403"/>
    </location>
</feature>
<dbReference type="RefSeq" id="WP_344903662.1">
    <property type="nucleotide sequence ID" value="NZ_BAAAWD010000019.1"/>
</dbReference>
<keyword evidence="2" id="KW-0813">Transport</keyword>
<dbReference type="PANTHER" id="PTHR32507:SF8">
    <property type="entry name" value="CNH1P"/>
    <property type="match status" value="1"/>
</dbReference>
<evidence type="ECO:0000256" key="3">
    <source>
        <dbReference type="ARBA" id="ARBA00022449"/>
    </source>
</evidence>
<reference evidence="12" key="1">
    <citation type="journal article" date="2019" name="Int. J. Syst. Evol. Microbiol.">
        <title>The Global Catalogue of Microorganisms (GCM) 10K type strain sequencing project: providing services to taxonomists for standard genome sequencing and annotation.</title>
        <authorList>
            <consortium name="The Broad Institute Genomics Platform"/>
            <consortium name="The Broad Institute Genome Sequencing Center for Infectious Disease"/>
            <person name="Wu L."/>
            <person name="Ma J."/>
        </authorList>
    </citation>
    <scope>NUCLEOTIDE SEQUENCE [LARGE SCALE GENOMIC DNA]</scope>
    <source>
        <strain evidence="12">JCM 3106</strain>
    </source>
</reference>
<feature type="transmembrane region" description="Helical" evidence="9">
    <location>
        <begin position="415"/>
        <end position="437"/>
    </location>
</feature>
<dbReference type="EMBL" id="BAAAWD010000019">
    <property type="protein sequence ID" value="GAA3031499.1"/>
    <property type="molecule type" value="Genomic_DNA"/>
</dbReference>
<evidence type="ECO:0000259" key="10">
    <source>
        <dbReference type="Pfam" id="PF00999"/>
    </source>
</evidence>
<organism evidence="11 12">
    <name type="scientific">Streptosporangium longisporum</name>
    <dbReference type="NCBI Taxonomy" id="46187"/>
    <lineage>
        <taxon>Bacteria</taxon>
        <taxon>Bacillati</taxon>
        <taxon>Actinomycetota</taxon>
        <taxon>Actinomycetes</taxon>
        <taxon>Streptosporangiales</taxon>
        <taxon>Streptosporangiaceae</taxon>
        <taxon>Streptosporangium</taxon>
    </lineage>
</organism>
<feature type="domain" description="Cation/H+ exchanger transmembrane" evidence="10">
    <location>
        <begin position="15"/>
        <end position="140"/>
    </location>
</feature>
<feature type="transmembrane region" description="Helical" evidence="9">
    <location>
        <begin position="234"/>
        <end position="253"/>
    </location>
</feature>
<comment type="subcellular location">
    <subcellularLocation>
        <location evidence="1">Cell membrane</location>
        <topology evidence="1">Multi-pass membrane protein</topology>
    </subcellularLocation>
</comment>
<proteinExistence type="predicted"/>
<feature type="domain" description="Cation/H+ exchanger transmembrane" evidence="10">
    <location>
        <begin position="195"/>
        <end position="439"/>
    </location>
</feature>
<feature type="transmembrane region" description="Helical" evidence="9">
    <location>
        <begin position="327"/>
        <end position="347"/>
    </location>
</feature>
<feature type="transmembrane region" description="Helical" evidence="9">
    <location>
        <begin position="32"/>
        <end position="50"/>
    </location>
</feature>
<evidence type="ECO:0000256" key="9">
    <source>
        <dbReference type="SAM" id="Phobius"/>
    </source>
</evidence>
<evidence type="ECO:0000256" key="7">
    <source>
        <dbReference type="ARBA" id="ARBA00023136"/>
    </source>
</evidence>
<evidence type="ECO:0000256" key="6">
    <source>
        <dbReference type="ARBA" id="ARBA00023065"/>
    </source>
</evidence>
<feature type="transmembrane region" description="Helical" evidence="9">
    <location>
        <begin position="6"/>
        <end position="25"/>
    </location>
</feature>
<dbReference type="InterPro" id="IPR006153">
    <property type="entry name" value="Cation/H_exchanger_TM"/>
</dbReference>
<accession>A0ABP6L398</accession>
<keyword evidence="6" id="KW-0406">Ion transport</keyword>
<evidence type="ECO:0000256" key="1">
    <source>
        <dbReference type="ARBA" id="ARBA00004651"/>
    </source>
</evidence>
<keyword evidence="4 9" id="KW-0812">Transmembrane</keyword>
<keyword evidence="7 9" id="KW-0472">Membrane</keyword>
<evidence type="ECO:0000313" key="11">
    <source>
        <dbReference type="EMBL" id="GAA3031499.1"/>
    </source>
</evidence>
<feature type="compositionally biased region" description="Basic and acidic residues" evidence="8">
    <location>
        <begin position="178"/>
        <end position="189"/>
    </location>
</feature>
<evidence type="ECO:0000256" key="4">
    <source>
        <dbReference type="ARBA" id="ARBA00022692"/>
    </source>
</evidence>
<evidence type="ECO:0000313" key="12">
    <source>
        <dbReference type="Proteomes" id="UP001499930"/>
    </source>
</evidence>
<keyword evidence="5 9" id="KW-1133">Transmembrane helix</keyword>
<feature type="transmembrane region" description="Helical" evidence="9">
    <location>
        <begin position="62"/>
        <end position="82"/>
    </location>
</feature>
<gene>
    <name evidence="11" type="ORF">GCM10017559_68190</name>
</gene>
<comment type="caution">
    <text evidence="11">The sequence shown here is derived from an EMBL/GenBank/DDBJ whole genome shotgun (WGS) entry which is preliminary data.</text>
</comment>
<feature type="transmembrane region" description="Helical" evidence="9">
    <location>
        <begin position="273"/>
        <end position="306"/>
    </location>
</feature>
<dbReference type="PANTHER" id="PTHR32507">
    <property type="entry name" value="NA(+)/H(+) ANTIPORTER 1"/>
    <property type="match status" value="1"/>
</dbReference>
<keyword evidence="12" id="KW-1185">Reference proteome</keyword>
<sequence>MGNPDLIFAVAGVAALLAATMPQLLNRRPFSLPLACLLFGVLLYVLPLDLPDADPIAHRAMVEHATEVCVLISLMGAGLAINRPFGRRSWSSTWRLLGWTLPLTVLGVAAAAYGLLGWPLAAALLLGAVLAPTDPVLASDVQVGEPVDSDEAEESEKPGGQGKPRDAQKDDDDAEKDDDAKDGAAEKDDDEVRFTLTSEAGLNDGLAFPLVYAAIALAVSGGAGWLGEWALVDVLYRCGAGVVGGLLIGKLLGRLFFRARASDLRLAEHRDGFVALAATFLAYGLTELVHGYGFIAVFVTACTIRAAERDHGYNGVLHGFIEQIERLFTAWLIVLLGGFVATGGLNALTWRGAAVGLLLILVIRPLTGWLAELGGRAGPRERIATAFFGIRGIGSLFYLAYALGQADFGVPAAELWAVVAFTVLASLVVHGISATPVMTRLDRLRERAGRARDADPATQHL</sequence>